<keyword evidence="2" id="KW-1185">Reference proteome</keyword>
<reference evidence="1" key="1">
    <citation type="submission" date="2021-02" db="EMBL/GenBank/DDBJ databases">
        <authorList>
            <consortium name="DOE Joint Genome Institute"/>
            <person name="Ahrendt S."/>
            <person name="Looney B.P."/>
            <person name="Miyauchi S."/>
            <person name="Morin E."/>
            <person name="Drula E."/>
            <person name="Courty P.E."/>
            <person name="Chicoki N."/>
            <person name="Fauchery L."/>
            <person name="Kohler A."/>
            <person name="Kuo A."/>
            <person name="Labutti K."/>
            <person name="Pangilinan J."/>
            <person name="Lipzen A."/>
            <person name="Riley R."/>
            <person name="Andreopoulos W."/>
            <person name="He G."/>
            <person name="Johnson J."/>
            <person name="Barry K.W."/>
            <person name="Grigoriev I.V."/>
            <person name="Nagy L."/>
            <person name="Hibbett D."/>
            <person name="Henrissat B."/>
            <person name="Matheny P.B."/>
            <person name="Labbe J."/>
            <person name="Martin F."/>
        </authorList>
    </citation>
    <scope>NUCLEOTIDE SEQUENCE</scope>
    <source>
        <strain evidence="1">FP105234-sp</strain>
    </source>
</reference>
<comment type="caution">
    <text evidence="1">The sequence shown here is derived from an EMBL/GenBank/DDBJ whole genome shotgun (WGS) entry which is preliminary data.</text>
</comment>
<reference evidence="1" key="2">
    <citation type="journal article" date="2022" name="New Phytol.">
        <title>Evolutionary transition to the ectomycorrhizal habit in the genomes of a hyperdiverse lineage of mushroom-forming fungi.</title>
        <authorList>
            <person name="Looney B."/>
            <person name="Miyauchi S."/>
            <person name="Morin E."/>
            <person name="Drula E."/>
            <person name="Courty P.E."/>
            <person name="Kohler A."/>
            <person name="Kuo A."/>
            <person name="LaButti K."/>
            <person name="Pangilinan J."/>
            <person name="Lipzen A."/>
            <person name="Riley R."/>
            <person name="Andreopoulos W."/>
            <person name="He G."/>
            <person name="Johnson J."/>
            <person name="Nolan M."/>
            <person name="Tritt A."/>
            <person name="Barry K.W."/>
            <person name="Grigoriev I.V."/>
            <person name="Nagy L.G."/>
            <person name="Hibbett D."/>
            <person name="Henrissat B."/>
            <person name="Matheny P.B."/>
            <person name="Labbe J."/>
            <person name="Martin F.M."/>
        </authorList>
    </citation>
    <scope>NUCLEOTIDE SEQUENCE</scope>
    <source>
        <strain evidence="1">FP105234-sp</strain>
    </source>
</reference>
<name>A0ACB8SAT7_9AGAM</name>
<dbReference type="Proteomes" id="UP000814033">
    <property type="component" value="Unassembled WGS sequence"/>
</dbReference>
<dbReference type="EMBL" id="MU275839">
    <property type="protein sequence ID" value="KAI0053614.1"/>
    <property type="molecule type" value="Genomic_DNA"/>
</dbReference>
<evidence type="ECO:0000313" key="2">
    <source>
        <dbReference type="Proteomes" id="UP000814033"/>
    </source>
</evidence>
<evidence type="ECO:0000313" key="1">
    <source>
        <dbReference type="EMBL" id="KAI0053614.1"/>
    </source>
</evidence>
<protein>
    <submittedName>
        <fullName evidence="1">Uncharacterized protein</fullName>
    </submittedName>
</protein>
<gene>
    <name evidence="1" type="ORF">FA95DRAFT_1552104</name>
</gene>
<accession>A0ACB8SAT7</accession>
<proteinExistence type="predicted"/>
<sequence length="443" mass="47422">MRSRGSSVSSASSSTSSTSSPGSSAGLSSKPSASHEITGKRKRAVEDEDDSDNSDASDSDSEAEVSALSHAAKRKQKKLLKRQADSTESKKSTNGGKSTAAEPSKRQNSVWVGNLAFKTTPDALRQFFDGVGEITRVHLPTKAAPPKGSGGPPRKENRGFAYVDFATPKAKAAAIALSEKNLDGRRLLIKDGDDFTGRPEAPKTSPEDAEGATTAPKTPGLSKSAQRILATQKLPPAPTLFLGNLGFETTEDSIRQLFEVHRKPAPKKEGEDGEKDVWLRKVRMGTFEDTGHCKGFAFLDFTKLEHATAALVNPKNHQLNGRKLVVEYASADAVRRGGGAPRPLRSNERPDKRVGPRQMRKKPQVEKAALIAQEEAATAPEKPAGAVKFPPEKGAEKYKSGPGGDRKERGNKRRAAPGAALAMAKREQVSIVPSSGKRIVFDD</sequence>
<organism evidence="1 2">
    <name type="scientific">Auriscalpium vulgare</name>
    <dbReference type="NCBI Taxonomy" id="40419"/>
    <lineage>
        <taxon>Eukaryota</taxon>
        <taxon>Fungi</taxon>
        <taxon>Dikarya</taxon>
        <taxon>Basidiomycota</taxon>
        <taxon>Agaricomycotina</taxon>
        <taxon>Agaricomycetes</taxon>
        <taxon>Russulales</taxon>
        <taxon>Auriscalpiaceae</taxon>
        <taxon>Auriscalpium</taxon>
    </lineage>
</organism>